<keyword evidence="3" id="KW-1185">Reference proteome</keyword>
<dbReference type="AlphaFoldDB" id="A0A4R2NRS0"/>
<accession>A0A4R2NRS0</accession>
<name>A0A4R2NRS0_9FLAO</name>
<dbReference type="Proteomes" id="UP000294564">
    <property type="component" value="Unassembled WGS sequence"/>
</dbReference>
<keyword evidence="1" id="KW-0472">Membrane</keyword>
<proteinExistence type="predicted"/>
<evidence type="ECO:0000313" key="2">
    <source>
        <dbReference type="EMBL" id="TCP24045.1"/>
    </source>
</evidence>
<keyword evidence="1" id="KW-1133">Transmembrane helix</keyword>
<keyword evidence="1" id="KW-0812">Transmembrane</keyword>
<organism evidence="2 3">
    <name type="scientific">Tenacibaculum skagerrakense</name>
    <dbReference type="NCBI Taxonomy" id="186571"/>
    <lineage>
        <taxon>Bacteria</taxon>
        <taxon>Pseudomonadati</taxon>
        <taxon>Bacteroidota</taxon>
        <taxon>Flavobacteriia</taxon>
        <taxon>Flavobacteriales</taxon>
        <taxon>Flavobacteriaceae</taxon>
        <taxon>Tenacibaculum</taxon>
    </lineage>
</organism>
<protein>
    <submittedName>
        <fullName evidence="2">Uncharacterized protein</fullName>
    </submittedName>
</protein>
<comment type="caution">
    <text evidence="2">The sequence shown here is derived from an EMBL/GenBank/DDBJ whole genome shotgun (WGS) entry which is preliminary data.</text>
</comment>
<dbReference type="RefSeq" id="WP_165915738.1">
    <property type="nucleotide sequence ID" value="NZ_SLXM01000007.1"/>
</dbReference>
<evidence type="ECO:0000313" key="3">
    <source>
        <dbReference type="Proteomes" id="UP000294564"/>
    </source>
</evidence>
<evidence type="ECO:0000256" key="1">
    <source>
        <dbReference type="SAM" id="Phobius"/>
    </source>
</evidence>
<gene>
    <name evidence="2" type="ORF">EV195_107211</name>
</gene>
<sequence length="188" mass="20808">MEHTTNTKFSTSVIAITGLITAIGSIITILFNVGIIGNKEQKKDHKKEEQKKEVIIDKSELPKDIKAKEVKVIPTVKPETLTVVKKTYNLTGKWVDINNSNGRYQINHEDSGTINFTEYSFVFGEWVTTATGIGNVNVNGTNVIIPYTTYLGTSGKFTGKITNRGKKIEGKIQDFDAGITAELNIKKQ</sequence>
<dbReference type="EMBL" id="SLXM01000007">
    <property type="protein sequence ID" value="TCP24045.1"/>
    <property type="molecule type" value="Genomic_DNA"/>
</dbReference>
<reference evidence="2 3" key="1">
    <citation type="submission" date="2019-03" db="EMBL/GenBank/DDBJ databases">
        <title>Genomic Encyclopedia of Type Strains, Phase IV (KMG-IV): sequencing the most valuable type-strain genomes for metagenomic binning, comparative biology and taxonomic classification.</title>
        <authorList>
            <person name="Goeker M."/>
        </authorList>
    </citation>
    <scope>NUCLEOTIDE SEQUENCE [LARGE SCALE GENOMIC DNA]</scope>
    <source>
        <strain evidence="2 3">DSM 14836</strain>
    </source>
</reference>
<feature type="transmembrane region" description="Helical" evidence="1">
    <location>
        <begin position="12"/>
        <end position="37"/>
    </location>
</feature>